<dbReference type="Pfam" id="PF00464">
    <property type="entry name" value="SHMT"/>
    <property type="match status" value="1"/>
</dbReference>
<evidence type="ECO:0000256" key="7">
    <source>
        <dbReference type="PIRSR" id="PIRSR000412-50"/>
    </source>
</evidence>
<dbReference type="SUPFAM" id="SSF53383">
    <property type="entry name" value="PLP-dependent transferases"/>
    <property type="match status" value="1"/>
</dbReference>
<organism evidence="9 10">
    <name type="scientific">Candidatus Woesebacteria bacterium RIFCSPHIGHO2_01_FULL_38_26b</name>
    <dbReference type="NCBI Taxonomy" id="1802491"/>
    <lineage>
        <taxon>Bacteria</taxon>
        <taxon>Candidatus Woeseibacteriota</taxon>
    </lineage>
</organism>
<dbReference type="InterPro" id="IPR039429">
    <property type="entry name" value="SHMT-like_dom"/>
</dbReference>
<dbReference type="GO" id="GO:0030170">
    <property type="term" value="F:pyridoxal phosphate binding"/>
    <property type="evidence" value="ECO:0007669"/>
    <property type="project" value="UniProtKB-UniRule"/>
</dbReference>
<feature type="binding site" evidence="6">
    <location>
        <position position="113"/>
    </location>
    <ligand>
        <name>(6S)-5,6,7,8-tetrahydrofolate</name>
        <dbReference type="ChEBI" id="CHEBI:57453"/>
    </ligand>
</feature>
<dbReference type="GO" id="GO:0035999">
    <property type="term" value="P:tetrahydrofolate interconversion"/>
    <property type="evidence" value="ECO:0007669"/>
    <property type="project" value="UniProtKB-UniRule"/>
</dbReference>
<reference evidence="9 10" key="1">
    <citation type="journal article" date="2016" name="Nat. Commun.">
        <title>Thousands of microbial genomes shed light on interconnected biogeochemical processes in an aquifer system.</title>
        <authorList>
            <person name="Anantharaman K."/>
            <person name="Brown C.T."/>
            <person name="Hug L.A."/>
            <person name="Sharon I."/>
            <person name="Castelle C.J."/>
            <person name="Probst A.J."/>
            <person name="Thomas B.C."/>
            <person name="Singh A."/>
            <person name="Wilkins M.J."/>
            <person name="Karaoz U."/>
            <person name="Brodie E.L."/>
            <person name="Williams K.H."/>
            <person name="Hubbard S.S."/>
            <person name="Banfield J.F."/>
        </authorList>
    </citation>
    <scope>NUCLEOTIDE SEQUENCE [LARGE SCALE GENOMIC DNA]</scope>
</reference>
<dbReference type="InterPro" id="IPR015424">
    <property type="entry name" value="PyrdxlP-dep_Trfase"/>
</dbReference>
<accession>A0A1F7XXT7</accession>
<dbReference type="EMBL" id="MGGD01000078">
    <property type="protein sequence ID" value="OGM19208.1"/>
    <property type="molecule type" value="Genomic_DNA"/>
</dbReference>
<dbReference type="Gene3D" id="3.40.640.10">
    <property type="entry name" value="Type I PLP-dependent aspartate aminotransferase-like (Major domain)"/>
    <property type="match status" value="1"/>
</dbReference>
<keyword evidence="4 6" id="KW-0808">Transferase</keyword>
<evidence type="ECO:0000259" key="8">
    <source>
        <dbReference type="Pfam" id="PF00464"/>
    </source>
</evidence>
<evidence type="ECO:0000256" key="1">
    <source>
        <dbReference type="ARBA" id="ARBA00001933"/>
    </source>
</evidence>
<dbReference type="PIRSF" id="PIRSF000412">
    <property type="entry name" value="SHMT"/>
    <property type="match status" value="1"/>
</dbReference>
<comment type="pathway">
    <text evidence="6">One-carbon metabolism; tetrahydrofolate interconversion.</text>
</comment>
<dbReference type="NCBIfam" id="NF000586">
    <property type="entry name" value="PRK00011.1"/>
    <property type="match status" value="1"/>
</dbReference>
<dbReference type="EC" id="2.1.2.1" evidence="6"/>
<evidence type="ECO:0000256" key="2">
    <source>
        <dbReference type="ARBA" id="ARBA00006376"/>
    </source>
</evidence>
<dbReference type="InterPro" id="IPR015422">
    <property type="entry name" value="PyrdxlP-dep_Trfase_small"/>
</dbReference>
<comment type="cofactor">
    <cofactor evidence="1 6 7">
        <name>pyridoxal 5'-phosphate</name>
        <dbReference type="ChEBI" id="CHEBI:597326"/>
    </cofactor>
</comment>
<dbReference type="UniPathway" id="UPA00288">
    <property type="reaction ID" value="UER01023"/>
</dbReference>
<dbReference type="GO" id="GO:0005737">
    <property type="term" value="C:cytoplasm"/>
    <property type="evidence" value="ECO:0007669"/>
    <property type="project" value="UniProtKB-SubCell"/>
</dbReference>
<dbReference type="GO" id="GO:0019264">
    <property type="term" value="P:glycine biosynthetic process from serine"/>
    <property type="evidence" value="ECO:0007669"/>
    <property type="project" value="UniProtKB-UniRule"/>
</dbReference>
<dbReference type="InterPro" id="IPR049943">
    <property type="entry name" value="Ser_HO-MeTrfase-like"/>
</dbReference>
<comment type="catalytic activity">
    <reaction evidence="6">
        <text>(6R)-5,10-methylene-5,6,7,8-tetrahydrofolate + glycine + H2O = (6S)-5,6,7,8-tetrahydrofolate + L-serine</text>
        <dbReference type="Rhea" id="RHEA:15481"/>
        <dbReference type="ChEBI" id="CHEBI:15377"/>
        <dbReference type="ChEBI" id="CHEBI:15636"/>
        <dbReference type="ChEBI" id="CHEBI:33384"/>
        <dbReference type="ChEBI" id="CHEBI:57305"/>
        <dbReference type="ChEBI" id="CHEBI:57453"/>
        <dbReference type="EC" id="2.1.2.1"/>
    </reaction>
</comment>
<comment type="function">
    <text evidence="6">Catalyzes the reversible interconversion of serine and glycine with tetrahydrofolate (THF) serving as the one-carbon carrier. This reaction serves as the major source of one-carbon groups required for the biosynthesis of purines, thymidylate, methionine, and other important biomolecules. Also exhibits THF-independent aldolase activity toward beta-hydroxyamino acids, producing glycine and aldehydes, via a retro-aldol mechanism.</text>
</comment>
<evidence type="ECO:0000256" key="6">
    <source>
        <dbReference type="HAMAP-Rule" id="MF_00051"/>
    </source>
</evidence>
<comment type="caution">
    <text evidence="9">The sequence shown here is derived from an EMBL/GenBank/DDBJ whole genome shotgun (WGS) entry which is preliminary data.</text>
</comment>
<dbReference type="PROSITE" id="PS00096">
    <property type="entry name" value="SHMT"/>
    <property type="match status" value="1"/>
</dbReference>
<name>A0A1F7XXT7_9BACT</name>
<comment type="subunit">
    <text evidence="6">Homodimer.</text>
</comment>
<evidence type="ECO:0000313" key="10">
    <source>
        <dbReference type="Proteomes" id="UP000176741"/>
    </source>
</evidence>
<feature type="binding site" evidence="6">
    <location>
        <begin position="117"/>
        <end position="119"/>
    </location>
    <ligand>
        <name>(6S)-5,6,7,8-tetrahydrofolate</name>
        <dbReference type="ChEBI" id="CHEBI:57453"/>
    </ligand>
</feature>
<keyword evidence="3 6" id="KW-0554">One-carbon metabolism</keyword>
<protein>
    <recommendedName>
        <fullName evidence="6">Serine hydroxymethyltransferase</fullName>
        <shortName evidence="6">SHMT</shortName>
        <shortName evidence="6">Serine methylase</shortName>
        <ecNumber evidence="6">2.1.2.1</ecNumber>
    </recommendedName>
</protein>
<dbReference type="CDD" id="cd00378">
    <property type="entry name" value="SHMT"/>
    <property type="match status" value="1"/>
</dbReference>
<evidence type="ECO:0000256" key="5">
    <source>
        <dbReference type="ARBA" id="ARBA00022898"/>
    </source>
</evidence>
<evidence type="ECO:0000256" key="3">
    <source>
        <dbReference type="ARBA" id="ARBA00022563"/>
    </source>
</evidence>
<dbReference type="HAMAP" id="MF_00051">
    <property type="entry name" value="SHMT"/>
    <property type="match status" value="1"/>
</dbReference>
<dbReference type="AlphaFoldDB" id="A0A1F7XXT7"/>
<sequence length="436" mass="48323">MQNKDKIFELIRLEEERQRDTLTMIPSENYASKAVREATGSVLMNKYSEGYAGRRYYQGNKVIDEVETLTIERAKKLFGVPYVNVQPYSGSPANSEVLFALCEPGDKIMGLELASGGHLTHGHPKVTFSGKYFNSVQFGVDEKGLLNYLRIERLVKKEKPSLMLIGTTAYPLAFDWKRFAEIADSVGAWFVADVSHVIGLVIAKSYPTPFPYAHVVTTTTHKTLRGPRGAMILVTKNGVVKDKEIFSKIDKAVIPGMQGGPHNNTTAGIAVALEEASKPSFREYGKQVVKNAKVLALELIKGEFTLVGGGTECHLVLVDLRPQNLSGNVVAEALEIAGIITNRNPVPNDTMPPYYPSGLRLGTPAITTRGMKEVEMIKISKWIIDVVKYVKPYKLPPSVETRTTFLKAFREKIAKDKFLLGIAEEVKMLCQKYPVP</sequence>
<evidence type="ECO:0000256" key="4">
    <source>
        <dbReference type="ARBA" id="ARBA00022679"/>
    </source>
</evidence>
<comment type="pathway">
    <text evidence="6">Amino-acid biosynthesis; glycine biosynthesis; glycine from L-serine: step 1/1.</text>
</comment>
<dbReference type="Proteomes" id="UP000176741">
    <property type="component" value="Unassembled WGS sequence"/>
</dbReference>
<dbReference type="GO" id="GO:0004372">
    <property type="term" value="F:glycine hydroxymethyltransferase activity"/>
    <property type="evidence" value="ECO:0007669"/>
    <property type="project" value="UniProtKB-UniRule"/>
</dbReference>
<dbReference type="PANTHER" id="PTHR11680:SF35">
    <property type="entry name" value="SERINE HYDROXYMETHYLTRANSFERASE 1"/>
    <property type="match status" value="1"/>
</dbReference>
<comment type="caution">
    <text evidence="6">Lacks conserved residue(s) required for the propagation of feature annotation.</text>
</comment>
<dbReference type="InterPro" id="IPR015421">
    <property type="entry name" value="PyrdxlP-dep_Trfase_major"/>
</dbReference>
<dbReference type="InterPro" id="IPR001085">
    <property type="entry name" value="Ser_HO-MeTrfase"/>
</dbReference>
<feature type="site" description="Plays an important role in substrate specificity" evidence="6">
    <location>
        <position position="221"/>
    </location>
</feature>
<proteinExistence type="inferred from homology"/>
<gene>
    <name evidence="6" type="primary">glyA</name>
    <name evidence="9" type="ORF">A2771_00190</name>
</gene>
<feature type="modified residue" description="N6-(pyridoxal phosphate)lysine" evidence="6 7">
    <location>
        <position position="222"/>
    </location>
</feature>
<keyword evidence="6" id="KW-0963">Cytoplasm</keyword>
<keyword evidence="5 6" id="KW-0663">Pyridoxal phosphate</keyword>
<evidence type="ECO:0000313" key="9">
    <source>
        <dbReference type="EMBL" id="OGM19208.1"/>
    </source>
</evidence>
<dbReference type="UniPathway" id="UPA00193"/>
<comment type="similarity">
    <text evidence="2 6">Belongs to the SHMT family.</text>
</comment>
<dbReference type="InterPro" id="IPR019798">
    <property type="entry name" value="Ser_HO-MeTrfase_PLP_BS"/>
</dbReference>
<keyword evidence="6" id="KW-0028">Amino-acid biosynthesis</keyword>
<comment type="subcellular location">
    <subcellularLocation>
        <location evidence="6">Cytoplasm</location>
    </subcellularLocation>
</comment>
<dbReference type="Gene3D" id="3.90.1150.10">
    <property type="entry name" value="Aspartate Aminotransferase, domain 1"/>
    <property type="match status" value="1"/>
</dbReference>
<dbReference type="PANTHER" id="PTHR11680">
    <property type="entry name" value="SERINE HYDROXYMETHYLTRANSFERASE"/>
    <property type="match status" value="1"/>
</dbReference>
<feature type="domain" description="Serine hydroxymethyltransferase-like" evidence="8">
    <location>
        <begin position="4"/>
        <end position="383"/>
    </location>
</feature>